<proteinExistence type="predicted"/>
<accession>A0A8T2SXY3</accession>
<organism evidence="1 2">
    <name type="scientific">Ceratopteris richardii</name>
    <name type="common">Triangle waterfern</name>
    <dbReference type="NCBI Taxonomy" id="49495"/>
    <lineage>
        <taxon>Eukaryota</taxon>
        <taxon>Viridiplantae</taxon>
        <taxon>Streptophyta</taxon>
        <taxon>Embryophyta</taxon>
        <taxon>Tracheophyta</taxon>
        <taxon>Polypodiopsida</taxon>
        <taxon>Polypodiidae</taxon>
        <taxon>Polypodiales</taxon>
        <taxon>Pteridineae</taxon>
        <taxon>Pteridaceae</taxon>
        <taxon>Parkerioideae</taxon>
        <taxon>Ceratopteris</taxon>
    </lineage>
</organism>
<dbReference type="EMBL" id="CM035422">
    <property type="protein sequence ID" value="KAH7373979.1"/>
    <property type="molecule type" value="Genomic_DNA"/>
</dbReference>
<sequence length="109" mass="12491">MRTKGSKQCKAKVDKSSSKVDDCSIMKDCIGNFHTEEKKFSVSTRRKEGLNETAGSLQLKREFLNRRLHASLHRMAYTCSRFTFSVNENEKAYSISQCIMSTYQCNASF</sequence>
<evidence type="ECO:0000313" key="2">
    <source>
        <dbReference type="Proteomes" id="UP000825935"/>
    </source>
</evidence>
<comment type="caution">
    <text evidence="1">The sequence shown here is derived from an EMBL/GenBank/DDBJ whole genome shotgun (WGS) entry which is preliminary data.</text>
</comment>
<reference evidence="1" key="1">
    <citation type="submission" date="2021-08" db="EMBL/GenBank/DDBJ databases">
        <title>WGS assembly of Ceratopteris richardii.</title>
        <authorList>
            <person name="Marchant D.B."/>
            <person name="Chen G."/>
            <person name="Jenkins J."/>
            <person name="Shu S."/>
            <person name="Leebens-Mack J."/>
            <person name="Grimwood J."/>
            <person name="Schmutz J."/>
            <person name="Soltis P."/>
            <person name="Soltis D."/>
            <person name="Chen Z.-H."/>
        </authorList>
    </citation>
    <scope>NUCLEOTIDE SEQUENCE</scope>
    <source>
        <strain evidence="1">Whitten #5841</strain>
        <tissue evidence="1">Leaf</tissue>
    </source>
</reference>
<protein>
    <submittedName>
        <fullName evidence="1">Uncharacterized protein</fullName>
    </submittedName>
</protein>
<keyword evidence="2" id="KW-1185">Reference proteome</keyword>
<dbReference type="AlphaFoldDB" id="A0A8T2SXY3"/>
<name>A0A8T2SXY3_CERRI</name>
<dbReference type="Proteomes" id="UP000825935">
    <property type="component" value="Chromosome 17"/>
</dbReference>
<evidence type="ECO:0000313" key="1">
    <source>
        <dbReference type="EMBL" id="KAH7373979.1"/>
    </source>
</evidence>
<gene>
    <name evidence="1" type="ORF">KP509_17G082200</name>
</gene>